<sequence length="211" mass="24191">METREVIESRKSVHDYADEPLDDDTIESIFEATRYTPSGYNLQPWEFLLVREEGNRERLQECAGGQEHVTDAPAAVVVLGNLDPAAHAERTFDDWVEKGYLPNDDARDDLVETIEEWRDWPEEERRVWTTRSTALAAMTLMYAAWDEGVATCPMEGFDREALIEEFDLEGYEPVMVLTMGYPAEGADAIEGDRKLRRPVEEILHKESFDAE</sequence>
<keyword evidence="2" id="KW-0560">Oxidoreductase</keyword>
<dbReference type="Proteomes" id="UP001596312">
    <property type="component" value="Unassembled WGS sequence"/>
</dbReference>
<name>A0ABD5V6S5_9EURY</name>
<dbReference type="InterPro" id="IPR029479">
    <property type="entry name" value="Nitroreductase"/>
</dbReference>
<evidence type="ECO:0000259" key="3">
    <source>
        <dbReference type="Pfam" id="PF00881"/>
    </source>
</evidence>
<dbReference type="GO" id="GO:0016491">
    <property type="term" value="F:oxidoreductase activity"/>
    <property type="evidence" value="ECO:0007669"/>
    <property type="project" value="UniProtKB-KW"/>
</dbReference>
<evidence type="ECO:0000256" key="1">
    <source>
        <dbReference type="ARBA" id="ARBA00007118"/>
    </source>
</evidence>
<keyword evidence="5" id="KW-1185">Reference proteome</keyword>
<dbReference type="PANTHER" id="PTHR43673:SF10">
    <property type="entry name" value="NADH DEHYDROGENASE_NAD(P)H NITROREDUCTASE XCC3605-RELATED"/>
    <property type="match status" value="1"/>
</dbReference>
<evidence type="ECO:0000313" key="5">
    <source>
        <dbReference type="Proteomes" id="UP001596312"/>
    </source>
</evidence>
<comment type="similarity">
    <text evidence="1">Belongs to the nitroreductase family.</text>
</comment>
<gene>
    <name evidence="4" type="ORF">ACFQGH_09210</name>
</gene>
<organism evidence="4 5">
    <name type="scientific">Halalkalicoccus tibetensis</name>
    <dbReference type="NCBI Taxonomy" id="175632"/>
    <lineage>
        <taxon>Archaea</taxon>
        <taxon>Methanobacteriati</taxon>
        <taxon>Methanobacteriota</taxon>
        <taxon>Stenosarchaea group</taxon>
        <taxon>Halobacteria</taxon>
        <taxon>Halobacteriales</taxon>
        <taxon>Halococcaceae</taxon>
        <taxon>Halalkalicoccus</taxon>
    </lineage>
</organism>
<dbReference type="AlphaFoldDB" id="A0ABD5V6S5"/>
<reference evidence="4 5" key="1">
    <citation type="journal article" date="2019" name="Int. J. Syst. Evol. Microbiol.">
        <title>The Global Catalogue of Microorganisms (GCM) 10K type strain sequencing project: providing services to taxonomists for standard genome sequencing and annotation.</title>
        <authorList>
            <consortium name="The Broad Institute Genomics Platform"/>
            <consortium name="The Broad Institute Genome Sequencing Center for Infectious Disease"/>
            <person name="Wu L."/>
            <person name="Ma J."/>
        </authorList>
    </citation>
    <scope>NUCLEOTIDE SEQUENCE [LARGE SCALE GENOMIC DNA]</scope>
    <source>
        <strain evidence="4 5">CGMCC 1.3240</strain>
    </source>
</reference>
<feature type="domain" description="Nitroreductase" evidence="3">
    <location>
        <begin position="7"/>
        <end position="181"/>
    </location>
</feature>
<evidence type="ECO:0000256" key="2">
    <source>
        <dbReference type="ARBA" id="ARBA00023002"/>
    </source>
</evidence>
<protein>
    <submittedName>
        <fullName evidence="4">Nitroreductase family protein</fullName>
    </submittedName>
</protein>
<dbReference type="RefSeq" id="WP_340603896.1">
    <property type="nucleotide sequence ID" value="NZ_JBBMXV010000003.1"/>
</dbReference>
<dbReference type="Pfam" id="PF00881">
    <property type="entry name" value="Nitroreductase"/>
    <property type="match status" value="1"/>
</dbReference>
<dbReference type="InterPro" id="IPR000415">
    <property type="entry name" value="Nitroreductase-like"/>
</dbReference>
<accession>A0ABD5V6S5</accession>
<dbReference type="EMBL" id="JBHSXQ010000003">
    <property type="protein sequence ID" value="MFC6905371.1"/>
    <property type="molecule type" value="Genomic_DNA"/>
</dbReference>
<dbReference type="Gene3D" id="3.40.109.10">
    <property type="entry name" value="NADH Oxidase"/>
    <property type="match status" value="1"/>
</dbReference>
<proteinExistence type="inferred from homology"/>
<dbReference type="PANTHER" id="PTHR43673">
    <property type="entry name" value="NAD(P)H NITROREDUCTASE YDGI-RELATED"/>
    <property type="match status" value="1"/>
</dbReference>
<dbReference type="SUPFAM" id="SSF55469">
    <property type="entry name" value="FMN-dependent nitroreductase-like"/>
    <property type="match status" value="1"/>
</dbReference>
<evidence type="ECO:0000313" key="4">
    <source>
        <dbReference type="EMBL" id="MFC6905371.1"/>
    </source>
</evidence>
<comment type="caution">
    <text evidence="4">The sequence shown here is derived from an EMBL/GenBank/DDBJ whole genome shotgun (WGS) entry which is preliminary data.</text>
</comment>